<dbReference type="InterPro" id="IPR051044">
    <property type="entry name" value="MAG_DAG_Lipase"/>
</dbReference>
<dbReference type="PANTHER" id="PTHR11614">
    <property type="entry name" value="PHOSPHOLIPASE-RELATED"/>
    <property type="match status" value="1"/>
</dbReference>
<dbReference type="SUPFAM" id="SSF53474">
    <property type="entry name" value="alpha/beta-Hydrolases"/>
    <property type="match status" value="1"/>
</dbReference>
<proteinExistence type="predicted"/>
<evidence type="ECO:0000256" key="1">
    <source>
        <dbReference type="SAM" id="Phobius"/>
    </source>
</evidence>
<feature type="domain" description="Serine aminopeptidase S33" evidence="2">
    <location>
        <begin position="119"/>
        <end position="243"/>
    </location>
</feature>
<dbReference type="Gene3D" id="3.40.50.1820">
    <property type="entry name" value="alpha/beta hydrolase"/>
    <property type="match status" value="1"/>
</dbReference>
<dbReference type="OrthoDB" id="8476759at2"/>
<accession>A0A1X1D125</accession>
<evidence type="ECO:0000313" key="4">
    <source>
        <dbReference type="Proteomes" id="UP000193558"/>
    </source>
</evidence>
<dbReference type="RefSeq" id="WP_084934072.1">
    <property type="nucleotide sequence ID" value="NZ_MLFR01000005.1"/>
</dbReference>
<keyword evidence="1" id="KW-0812">Transmembrane</keyword>
<sequence length="497" mass="55224">MVSNTLIKVVKRVALVLLTLIVMFLLIRGYQSEQGPALHRWHTWSADEMTADQIDHASFADYLAREDAIFREMKTEVSDKLSDEEKTSLNRFYAQSQVYPANFQTNWNRSFVLKPTGTVKGAVVLLHGLTDSPYSVRYLAQAYQQQGFVAVVPRLPGHGTAPGSLTKVDWKSWLAVTRLAVREATRLAGTQVPLHLVGYSNGGALAMKYALDSQQDNALRKPQQLVLLSPMIGVTAYARFAGLAGWPAIFPVFAKAAWLNIVPEYNPFKYNSFPVRAARQSWLLTQALQDQIVQLSRRGELSHLPPVLTFQSVLDSTVSTRAVVNALYQYLPDNSSQLVIFDINQAANLRALFRPALYSAVNTLLPAAPRHYATTVITNASATTYDTVARTVAADQTQEVVKPLHQAWPQDMYSLSHVAVPFPLTDSLYGREPIEKNRYGISLGTISLRGETSSLTVGLDTLMRNTSNPFFDDMMAQINARIACSQQTDLQRCLKGL</sequence>
<reference evidence="3 4" key="1">
    <citation type="journal article" date="2017" name="Antonie Van Leeuwenhoek">
        <title>Phylogenomic resolution of the bacterial genus Pantoea and its relationship with Erwinia and Tatumella.</title>
        <authorList>
            <person name="Palmer M."/>
            <person name="Steenkamp E.T."/>
            <person name="Coetzee M.P."/>
            <person name="Chan W.Y."/>
            <person name="van Zyl E."/>
            <person name="De Maayer P."/>
            <person name="Coutinho T.A."/>
            <person name="Blom J."/>
            <person name="Smits T.H."/>
            <person name="Duffy B."/>
            <person name="Venter S.N."/>
        </authorList>
    </citation>
    <scope>NUCLEOTIDE SEQUENCE [LARGE SCALE GENOMIC DNA]</scope>
    <source>
        <strain evidence="3 4">LMG 26275</strain>
    </source>
</reference>
<organism evidence="3 4">
    <name type="scientific">Pantoea rwandensis</name>
    <dbReference type="NCBI Taxonomy" id="1076550"/>
    <lineage>
        <taxon>Bacteria</taxon>
        <taxon>Pseudomonadati</taxon>
        <taxon>Pseudomonadota</taxon>
        <taxon>Gammaproteobacteria</taxon>
        <taxon>Enterobacterales</taxon>
        <taxon>Erwiniaceae</taxon>
        <taxon>Pantoea</taxon>
    </lineage>
</organism>
<evidence type="ECO:0000313" key="3">
    <source>
        <dbReference type="EMBL" id="ORM70290.1"/>
    </source>
</evidence>
<keyword evidence="1" id="KW-0472">Membrane</keyword>
<comment type="caution">
    <text evidence="3">The sequence shown here is derived from an EMBL/GenBank/DDBJ whole genome shotgun (WGS) entry which is preliminary data.</text>
</comment>
<dbReference type="InterPro" id="IPR029058">
    <property type="entry name" value="AB_hydrolase_fold"/>
</dbReference>
<dbReference type="Pfam" id="PF12146">
    <property type="entry name" value="Hydrolase_4"/>
    <property type="match status" value="1"/>
</dbReference>
<dbReference type="EMBL" id="MLFR01000005">
    <property type="protein sequence ID" value="ORM70290.1"/>
    <property type="molecule type" value="Genomic_DNA"/>
</dbReference>
<keyword evidence="1" id="KW-1133">Transmembrane helix</keyword>
<dbReference type="InterPro" id="IPR022742">
    <property type="entry name" value="Hydrolase_4"/>
</dbReference>
<feature type="transmembrane region" description="Helical" evidence="1">
    <location>
        <begin position="12"/>
        <end position="30"/>
    </location>
</feature>
<evidence type="ECO:0000259" key="2">
    <source>
        <dbReference type="Pfam" id="PF12146"/>
    </source>
</evidence>
<gene>
    <name evidence="3" type="ORF">HA51_08270</name>
</gene>
<protein>
    <recommendedName>
        <fullName evidence="2">Serine aminopeptidase S33 domain-containing protein</fullName>
    </recommendedName>
</protein>
<dbReference type="AlphaFoldDB" id="A0A1X1D125"/>
<name>A0A1X1D125_9GAMM</name>
<dbReference type="Proteomes" id="UP000193558">
    <property type="component" value="Unassembled WGS sequence"/>
</dbReference>